<dbReference type="EMBL" id="JACPSX010000109">
    <property type="protein sequence ID" value="MBI3014655.1"/>
    <property type="molecule type" value="Genomic_DNA"/>
</dbReference>
<dbReference type="Pfam" id="PF03136">
    <property type="entry name" value="Pup_ligase"/>
    <property type="match status" value="1"/>
</dbReference>
<protein>
    <submittedName>
        <fullName evidence="1">Proteasome accessory factor PafA2 family protein</fullName>
    </submittedName>
</protein>
<dbReference type="GO" id="GO:0010498">
    <property type="term" value="P:proteasomal protein catabolic process"/>
    <property type="evidence" value="ECO:0007669"/>
    <property type="project" value="InterPro"/>
</dbReference>
<dbReference type="InterPro" id="IPR004347">
    <property type="entry name" value="Pup_ligase/deamidase"/>
</dbReference>
<dbReference type="AlphaFoldDB" id="A0A932GPM1"/>
<dbReference type="Proteomes" id="UP000741360">
    <property type="component" value="Unassembled WGS sequence"/>
</dbReference>
<dbReference type="GO" id="GO:0070490">
    <property type="term" value="P:protein pupylation"/>
    <property type="evidence" value="ECO:0007669"/>
    <property type="project" value="TreeGrafter"/>
</dbReference>
<gene>
    <name evidence="1" type="ORF">HYY65_06265</name>
</gene>
<evidence type="ECO:0000313" key="1">
    <source>
        <dbReference type="EMBL" id="MBI3014655.1"/>
    </source>
</evidence>
<name>A0A932GPM1_UNCTE</name>
<dbReference type="PANTHER" id="PTHR42307:SF2">
    <property type="entry name" value="PUP DEAMIDASE_DEPUPYLASE"/>
    <property type="match status" value="1"/>
</dbReference>
<dbReference type="GO" id="GO:0005524">
    <property type="term" value="F:ATP binding"/>
    <property type="evidence" value="ECO:0007669"/>
    <property type="project" value="TreeGrafter"/>
</dbReference>
<accession>A0A932GPM1</accession>
<dbReference type="GO" id="GO:0000502">
    <property type="term" value="C:proteasome complex"/>
    <property type="evidence" value="ECO:0007669"/>
    <property type="project" value="UniProtKB-KW"/>
</dbReference>
<organism evidence="1 2">
    <name type="scientific">Tectimicrobiota bacterium</name>
    <dbReference type="NCBI Taxonomy" id="2528274"/>
    <lineage>
        <taxon>Bacteria</taxon>
        <taxon>Pseudomonadati</taxon>
        <taxon>Nitrospinota/Tectimicrobiota group</taxon>
        <taxon>Candidatus Tectimicrobiota</taxon>
    </lineage>
</organism>
<reference evidence="1" key="1">
    <citation type="submission" date="2020-07" db="EMBL/GenBank/DDBJ databases">
        <title>Huge and variable diversity of episymbiotic CPR bacteria and DPANN archaea in groundwater ecosystems.</title>
        <authorList>
            <person name="He C.Y."/>
            <person name="Keren R."/>
            <person name="Whittaker M."/>
            <person name="Farag I.F."/>
            <person name="Doudna J."/>
            <person name="Cate J.H.D."/>
            <person name="Banfield J.F."/>
        </authorList>
    </citation>
    <scope>NUCLEOTIDE SEQUENCE</scope>
    <source>
        <strain evidence="1">NC_groundwater_717_Ag_S-0.2um_59_8</strain>
    </source>
</reference>
<proteinExistence type="predicted"/>
<evidence type="ECO:0000313" key="2">
    <source>
        <dbReference type="Proteomes" id="UP000741360"/>
    </source>
</evidence>
<comment type="caution">
    <text evidence="1">The sequence shown here is derived from an EMBL/GenBank/DDBJ whole genome shotgun (WGS) entry which is preliminary data.</text>
</comment>
<sequence length="529" mass="59100">MIVRSVARGLEQEYAMNTCPADQVPRRLLIDTALNCLHDAGYTAPAKWAVTDEAGNLAYERSIASNWAADGGPFPVAYNGMRLYDDAVHFEVSSPVVRNPRDLVRYSLAGEVLVYLAAKAASKRFEKPVAAYKNNLSTTVEDGLIRSVAYGTHHNLLLPRSICNLRNWEQVRRALVPYTIARLPLIGSGNMVPVRKSGPQWEVDWRDAELFGQELRFAISPRICFVRVVSTLDTTFWRGLVNERDEPHADDVSYWRLHDINLEALRSPFQLYIVDALQTLIVAAFQRGLLDGAPQLAHPLRSGVQLVFGLEPRDWQVQLENGRTAHALRDILGGFYLEKIGQLVAREGSPEDHAAVELISTVITQLATGDFDSLVHGIDWVTKLALLEEYGAQGEEALTVCNQFSLIDEGVRWYTGEEVDLDSCDCLHNLESSLEYAEKRLAGCKATDLRRDIATAMMHGPGDTRDYLRSAVLRKFGPEVLQASWERIYYRGGVLRLPDPLCWGEEESSQMIASAESVEESARRVRASG</sequence>
<dbReference type="PANTHER" id="PTHR42307">
    <property type="entry name" value="PUP DEAMIDASE/DEPUPYLASE"/>
    <property type="match status" value="1"/>
</dbReference>
<dbReference type="GO" id="GO:0019941">
    <property type="term" value="P:modification-dependent protein catabolic process"/>
    <property type="evidence" value="ECO:0007669"/>
    <property type="project" value="InterPro"/>
</dbReference>
<keyword evidence="1" id="KW-0647">Proteasome</keyword>